<dbReference type="SUPFAM" id="SSF102588">
    <property type="entry name" value="LmbE-like"/>
    <property type="match status" value="1"/>
</dbReference>
<dbReference type="InterPro" id="IPR029063">
    <property type="entry name" value="SAM-dependent_MTases_sf"/>
</dbReference>
<dbReference type="Gene3D" id="3.40.50.150">
    <property type="entry name" value="Vaccinia Virus protein VP39"/>
    <property type="match status" value="1"/>
</dbReference>
<dbReference type="SUPFAM" id="SSF53335">
    <property type="entry name" value="S-adenosyl-L-methionine-dependent methyltransferases"/>
    <property type="match status" value="1"/>
</dbReference>
<evidence type="ECO:0000313" key="2">
    <source>
        <dbReference type="EMBL" id="MEA5367648.1"/>
    </source>
</evidence>
<name>A0ABU5RMW0_9PSEU</name>
<sequence>MTPESAWTRGFPGWTDDPFTRALVVAAHPDDETLGASGLLQHLHAAGTAVTLVVATDGEAAFPDAGPDERRELGRTRRRELRDSLREQGLSDVEPVWLGLPDSGLAEHEDTMTDALREHALGCDLVLLPWPEDPHPDHRAAGRAALAAAPVSAHRWSYPIWLWHWRNPADDKLPWQRARSYRLTGAERAAKAAAVAAFPSQLKPGPRGEDPILPPEVLAHFDRPAETFFREPPARSAPVSRFAQLYAADDDPWHVAEGWYERRKRAVLLASLPREHYGTIVEPGCGLGLLTRELAGRCDRLYAFDPVPSAVARAASAVADLSHVDVHSGSVPSGIPEGPVDLLVYSELLYYLDDADLTATIEASASALAPGGDLVALHWRPWAPEAPRDAAETHERLLAHPAFEQVVAHTDEAFLLHVLRRR</sequence>
<accession>A0ABU5RMW0</accession>
<dbReference type="GO" id="GO:0008168">
    <property type="term" value="F:methyltransferase activity"/>
    <property type="evidence" value="ECO:0007669"/>
    <property type="project" value="UniProtKB-KW"/>
</dbReference>
<protein>
    <submittedName>
        <fullName evidence="2">Bifunctional PIG-L family deacetylase/class I SAM-dependent methyltransferase</fullName>
    </submittedName>
</protein>
<reference evidence="2 3" key="1">
    <citation type="submission" date="2023-12" db="EMBL/GenBank/DDBJ databases">
        <title>Amycolatopsis sp. V23-08.</title>
        <authorList>
            <person name="Somphong A."/>
        </authorList>
    </citation>
    <scope>NUCLEOTIDE SEQUENCE [LARGE SCALE GENOMIC DNA]</scope>
    <source>
        <strain evidence="2 3">V23-08</strain>
    </source>
</reference>
<proteinExistence type="predicted"/>
<dbReference type="Gene3D" id="3.40.50.10320">
    <property type="entry name" value="LmbE-like"/>
    <property type="match status" value="1"/>
</dbReference>
<evidence type="ECO:0000313" key="3">
    <source>
        <dbReference type="Proteomes" id="UP001304298"/>
    </source>
</evidence>
<comment type="caution">
    <text evidence="2">The sequence shown here is derived from an EMBL/GenBank/DDBJ whole genome shotgun (WGS) entry which is preliminary data.</text>
</comment>
<dbReference type="EMBL" id="JAYFSI010000026">
    <property type="protein sequence ID" value="MEA5367648.1"/>
    <property type="molecule type" value="Genomic_DNA"/>
</dbReference>
<dbReference type="InterPro" id="IPR003737">
    <property type="entry name" value="GlcNAc_PI_deacetylase-related"/>
</dbReference>
<dbReference type="Proteomes" id="UP001304298">
    <property type="component" value="Unassembled WGS sequence"/>
</dbReference>
<keyword evidence="3" id="KW-1185">Reference proteome</keyword>
<dbReference type="InterPro" id="IPR024078">
    <property type="entry name" value="LmbE-like_dom_sf"/>
</dbReference>
<dbReference type="Pfam" id="PF05401">
    <property type="entry name" value="NodS"/>
    <property type="match status" value="1"/>
</dbReference>
<dbReference type="RefSeq" id="WP_323337781.1">
    <property type="nucleotide sequence ID" value="NZ_JAYFSI010000026.1"/>
</dbReference>
<dbReference type="GO" id="GO:0032259">
    <property type="term" value="P:methylation"/>
    <property type="evidence" value="ECO:0007669"/>
    <property type="project" value="UniProtKB-KW"/>
</dbReference>
<keyword evidence="1" id="KW-0862">Zinc</keyword>
<dbReference type="Pfam" id="PF02585">
    <property type="entry name" value="PIG-L"/>
    <property type="match status" value="1"/>
</dbReference>
<dbReference type="PANTHER" id="PTHR12993">
    <property type="entry name" value="N-ACETYLGLUCOSAMINYL-PHOSPHATIDYLINOSITOL DE-N-ACETYLASE-RELATED"/>
    <property type="match status" value="1"/>
</dbReference>
<evidence type="ECO:0000256" key="1">
    <source>
        <dbReference type="ARBA" id="ARBA00022833"/>
    </source>
</evidence>
<dbReference type="InterPro" id="IPR008715">
    <property type="entry name" value="SAM-MeTfrase_NodS-like"/>
</dbReference>
<keyword evidence="2" id="KW-0489">Methyltransferase</keyword>
<organism evidence="2 3">
    <name type="scientific">Amycolatopsis heterodermiae</name>
    <dbReference type="NCBI Taxonomy" id="3110235"/>
    <lineage>
        <taxon>Bacteria</taxon>
        <taxon>Bacillati</taxon>
        <taxon>Actinomycetota</taxon>
        <taxon>Actinomycetes</taxon>
        <taxon>Pseudonocardiales</taxon>
        <taxon>Pseudonocardiaceae</taxon>
        <taxon>Amycolatopsis</taxon>
    </lineage>
</organism>
<dbReference type="PANTHER" id="PTHR12993:SF29">
    <property type="entry name" value="BLR3841 PROTEIN"/>
    <property type="match status" value="1"/>
</dbReference>
<gene>
    <name evidence="2" type="ORF">VA596_49515</name>
</gene>
<dbReference type="CDD" id="cd02440">
    <property type="entry name" value="AdoMet_MTases"/>
    <property type="match status" value="1"/>
</dbReference>
<keyword evidence="2" id="KW-0808">Transferase</keyword>